<proteinExistence type="predicted"/>
<dbReference type="InterPro" id="IPR036390">
    <property type="entry name" value="WH_DNA-bd_sf"/>
</dbReference>
<dbReference type="Proteomes" id="UP000184394">
    <property type="component" value="Unassembled WGS sequence"/>
</dbReference>
<protein>
    <submittedName>
        <fullName evidence="1">Helix-turn-helix domain-containing protein</fullName>
    </submittedName>
</protein>
<dbReference type="EMBL" id="FRCT01000007">
    <property type="protein sequence ID" value="SHM60098.1"/>
    <property type="molecule type" value="Genomic_DNA"/>
</dbReference>
<dbReference type="InterPro" id="IPR036388">
    <property type="entry name" value="WH-like_DNA-bd_sf"/>
</dbReference>
<dbReference type="AlphaFoldDB" id="A0A1M7K4C0"/>
<dbReference type="Pfam" id="PF12840">
    <property type="entry name" value="HTH_20"/>
    <property type="match status" value="1"/>
</dbReference>
<organism evidence="1 2">
    <name type="scientific">Ruminococcus flavefaciens</name>
    <dbReference type="NCBI Taxonomy" id="1265"/>
    <lineage>
        <taxon>Bacteria</taxon>
        <taxon>Bacillati</taxon>
        <taxon>Bacillota</taxon>
        <taxon>Clostridia</taxon>
        <taxon>Eubacteriales</taxon>
        <taxon>Oscillospiraceae</taxon>
        <taxon>Ruminococcus</taxon>
    </lineage>
</organism>
<evidence type="ECO:0000313" key="1">
    <source>
        <dbReference type="EMBL" id="SHM60098.1"/>
    </source>
</evidence>
<dbReference type="Gene3D" id="6.10.140.2180">
    <property type="match status" value="1"/>
</dbReference>
<sequence length="175" mass="20164">MEKIIKILTDPISNRIIQLIRKNKKMTVSEILTATPDIPRATIYRRIEKLTAAELIEVVETHKVRGQNENTYAIKNIYITSSKNSSDDMKIMTATFIRIFNLCSEYFKRADADVDRDKLFILNYAIALSDNDFSDMVNELYAVVDRYQNKKITEDAKTRNLYLMSLPTGGESNEP</sequence>
<name>A0A1M7K4C0_RUMFL</name>
<evidence type="ECO:0000313" key="2">
    <source>
        <dbReference type="Proteomes" id="UP000184394"/>
    </source>
</evidence>
<reference evidence="1 2" key="1">
    <citation type="submission" date="2016-11" db="EMBL/GenBank/DDBJ databases">
        <authorList>
            <person name="Jaros S."/>
            <person name="Januszkiewicz K."/>
            <person name="Wedrychowicz H."/>
        </authorList>
    </citation>
    <scope>NUCLEOTIDE SEQUENCE [LARGE SCALE GENOMIC DNA]</scope>
    <source>
        <strain evidence="1 2">Y1</strain>
    </source>
</reference>
<gene>
    <name evidence="1" type="ORF">SAMN04487860_10799</name>
</gene>
<dbReference type="Gene3D" id="1.10.10.10">
    <property type="entry name" value="Winged helix-like DNA-binding domain superfamily/Winged helix DNA-binding domain"/>
    <property type="match status" value="1"/>
</dbReference>
<dbReference type="RefSeq" id="WP_072950854.1">
    <property type="nucleotide sequence ID" value="NZ_FRCT01000007.1"/>
</dbReference>
<accession>A0A1M7K4C0</accession>
<dbReference type="SUPFAM" id="SSF46785">
    <property type="entry name" value="Winged helix' DNA-binding domain"/>
    <property type="match status" value="1"/>
</dbReference>